<dbReference type="AlphaFoldDB" id="X1C1S7"/>
<reference evidence="1" key="1">
    <citation type="journal article" date="2014" name="Front. Microbiol.">
        <title>High frequency of phylogenetically diverse reductive dehalogenase-homologous genes in deep subseafloor sedimentary metagenomes.</title>
        <authorList>
            <person name="Kawai M."/>
            <person name="Futagami T."/>
            <person name="Toyoda A."/>
            <person name="Takaki Y."/>
            <person name="Nishi S."/>
            <person name="Hori S."/>
            <person name="Arai W."/>
            <person name="Tsubouchi T."/>
            <person name="Morono Y."/>
            <person name="Uchiyama I."/>
            <person name="Ito T."/>
            <person name="Fujiyama A."/>
            <person name="Inagaki F."/>
            <person name="Takami H."/>
        </authorList>
    </citation>
    <scope>NUCLEOTIDE SEQUENCE</scope>
    <source>
        <strain evidence="1">Expedition CK06-06</strain>
    </source>
</reference>
<dbReference type="EMBL" id="BART01014903">
    <property type="protein sequence ID" value="GAG78331.1"/>
    <property type="molecule type" value="Genomic_DNA"/>
</dbReference>
<proteinExistence type="predicted"/>
<evidence type="ECO:0000313" key="1">
    <source>
        <dbReference type="EMBL" id="GAG78331.1"/>
    </source>
</evidence>
<gene>
    <name evidence="1" type="ORF">S01H4_29301</name>
</gene>
<comment type="caution">
    <text evidence="1">The sequence shown here is derived from an EMBL/GenBank/DDBJ whole genome shotgun (WGS) entry which is preliminary data.</text>
</comment>
<accession>X1C1S7</accession>
<name>X1C1S7_9ZZZZ</name>
<sequence length="35" mass="3939">IRVPEMKLVAMIIIGGGDSFWNVFNSRNGLFLTEI</sequence>
<organism evidence="1">
    <name type="scientific">marine sediment metagenome</name>
    <dbReference type="NCBI Taxonomy" id="412755"/>
    <lineage>
        <taxon>unclassified sequences</taxon>
        <taxon>metagenomes</taxon>
        <taxon>ecological metagenomes</taxon>
    </lineage>
</organism>
<feature type="non-terminal residue" evidence="1">
    <location>
        <position position="1"/>
    </location>
</feature>
<protein>
    <submittedName>
        <fullName evidence="1">Uncharacterized protein</fullName>
    </submittedName>
</protein>